<evidence type="ECO:0000313" key="2">
    <source>
        <dbReference type="Proteomes" id="UP001153069"/>
    </source>
</evidence>
<protein>
    <submittedName>
        <fullName evidence="1">Uncharacterized protein</fullName>
    </submittedName>
</protein>
<organism evidence="1 2">
    <name type="scientific">Seminavis robusta</name>
    <dbReference type="NCBI Taxonomy" id="568900"/>
    <lineage>
        <taxon>Eukaryota</taxon>
        <taxon>Sar</taxon>
        <taxon>Stramenopiles</taxon>
        <taxon>Ochrophyta</taxon>
        <taxon>Bacillariophyta</taxon>
        <taxon>Bacillariophyceae</taxon>
        <taxon>Bacillariophycidae</taxon>
        <taxon>Naviculales</taxon>
        <taxon>Naviculaceae</taxon>
        <taxon>Seminavis</taxon>
    </lineage>
</organism>
<sequence length="185" mass="21887">MPPKKKPDWKTSLAKEYLYDLVADGQIPDGNSLEEVDAREIYDQYCQGRPEFGPYPFDNKFEANLLRIRNKVAEKDDRSAIGAVALAHDRLIFPKPTEDVWGEPVWQDSVAQQLLIEDIDDNKHIELLPRFLYATRPEYQVYALDRFRNRIYQEVKKMKREAYMLEKSEKKREKQMEKLAKYNLA</sequence>
<dbReference type="Proteomes" id="UP001153069">
    <property type="component" value="Unassembled WGS sequence"/>
</dbReference>
<name>A0A9N8DVN2_9STRA</name>
<gene>
    <name evidence="1" type="ORF">SEMRO_407_G136510.1</name>
</gene>
<keyword evidence="2" id="KW-1185">Reference proteome</keyword>
<accession>A0A9N8DVN2</accession>
<dbReference type="AlphaFoldDB" id="A0A9N8DVN2"/>
<evidence type="ECO:0000313" key="1">
    <source>
        <dbReference type="EMBL" id="CAB9509823.1"/>
    </source>
</evidence>
<dbReference type="EMBL" id="CAICTM010000406">
    <property type="protein sequence ID" value="CAB9509823.1"/>
    <property type="molecule type" value="Genomic_DNA"/>
</dbReference>
<comment type="caution">
    <text evidence="1">The sequence shown here is derived from an EMBL/GenBank/DDBJ whole genome shotgun (WGS) entry which is preliminary data.</text>
</comment>
<reference evidence="1" key="1">
    <citation type="submission" date="2020-06" db="EMBL/GenBank/DDBJ databases">
        <authorList>
            <consortium name="Plant Systems Biology data submission"/>
        </authorList>
    </citation>
    <scope>NUCLEOTIDE SEQUENCE</scope>
    <source>
        <strain evidence="1">D6</strain>
    </source>
</reference>
<proteinExistence type="predicted"/>